<dbReference type="HAMAP" id="MF_01260">
    <property type="entry name" value="Carboxylester"/>
    <property type="match status" value="1"/>
</dbReference>
<feature type="binding site" evidence="5">
    <location>
        <position position="22"/>
    </location>
    <ligand>
        <name>substrate</name>
    </ligand>
</feature>
<evidence type="ECO:0000259" key="6">
    <source>
        <dbReference type="Pfam" id="PF00561"/>
    </source>
</evidence>
<dbReference type="RefSeq" id="WP_130593203.1">
    <property type="nucleotide sequence ID" value="NZ_CP034752.1"/>
</dbReference>
<dbReference type="GO" id="GO:0005737">
    <property type="term" value="C:cytoplasm"/>
    <property type="evidence" value="ECO:0007669"/>
    <property type="project" value="UniProtKB-SubCell"/>
</dbReference>
<feature type="active site" evidence="5">
    <location>
        <position position="237"/>
    </location>
</feature>
<organism evidence="7 8">
    <name type="scientific">Limnobaculum zhutongyuii</name>
    <dbReference type="NCBI Taxonomy" id="2498113"/>
    <lineage>
        <taxon>Bacteria</taxon>
        <taxon>Pseudomonadati</taxon>
        <taxon>Pseudomonadota</taxon>
        <taxon>Gammaproteobacteria</taxon>
        <taxon>Enterobacterales</taxon>
        <taxon>Budviciaceae</taxon>
        <taxon>Limnobaculum</taxon>
    </lineage>
</organism>
<dbReference type="OrthoDB" id="9780744at2"/>
<proteinExistence type="inferred from homology"/>
<dbReference type="InterPro" id="IPR029058">
    <property type="entry name" value="AB_hydrolase_fold"/>
</dbReference>
<dbReference type="SUPFAM" id="SSF53474">
    <property type="entry name" value="alpha/beta-Hydrolases"/>
    <property type="match status" value="1"/>
</dbReference>
<dbReference type="AlphaFoldDB" id="A0A411WQ37"/>
<dbReference type="Proteomes" id="UP000293154">
    <property type="component" value="Chromosome"/>
</dbReference>
<keyword evidence="1 5" id="KW-0719">Serine esterase</keyword>
<feature type="active site" description="Nucleophile" evidence="5">
    <location>
        <position position="82"/>
    </location>
</feature>
<dbReference type="NCBIfam" id="TIGR01738">
    <property type="entry name" value="bioH"/>
    <property type="match status" value="1"/>
</dbReference>
<dbReference type="InterPro" id="IPR000073">
    <property type="entry name" value="AB_hydrolase_1"/>
</dbReference>
<evidence type="ECO:0000256" key="5">
    <source>
        <dbReference type="HAMAP-Rule" id="MF_01260"/>
    </source>
</evidence>
<evidence type="ECO:0000256" key="2">
    <source>
        <dbReference type="ARBA" id="ARBA00022490"/>
    </source>
</evidence>
<keyword evidence="4 5" id="KW-0378">Hydrolase</keyword>
<dbReference type="Pfam" id="PF00561">
    <property type="entry name" value="Abhydrolase_1"/>
    <property type="match status" value="1"/>
</dbReference>
<keyword evidence="2 5" id="KW-0963">Cytoplasm</keyword>
<dbReference type="UniPathway" id="UPA00078"/>
<name>A0A411WQ37_9GAMM</name>
<evidence type="ECO:0000256" key="4">
    <source>
        <dbReference type="ARBA" id="ARBA00022801"/>
    </source>
</evidence>
<comment type="pathway">
    <text evidence="5">Cofactor biosynthesis; biotin biosynthesis.</text>
</comment>
<protein>
    <recommendedName>
        <fullName evidence="5">Pimeloyl-[acyl-carrier protein] methyl ester esterase</fullName>
        <ecNumber evidence="5">3.1.1.85</ecNumber>
    </recommendedName>
    <alternativeName>
        <fullName evidence="5">Biotin synthesis protein BioH</fullName>
    </alternativeName>
    <alternativeName>
        <fullName evidence="5">Carboxylesterase BioH</fullName>
    </alternativeName>
</protein>
<feature type="domain" description="AB hydrolase-1" evidence="6">
    <location>
        <begin position="16"/>
        <end position="244"/>
    </location>
</feature>
<comment type="subcellular location">
    <subcellularLocation>
        <location evidence="5">Cytoplasm</location>
    </subcellularLocation>
</comment>
<keyword evidence="3 5" id="KW-0093">Biotin biosynthesis</keyword>
<feature type="binding site" evidence="5">
    <location>
        <begin position="82"/>
        <end position="83"/>
    </location>
    <ligand>
        <name>substrate</name>
    </ligand>
</feature>
<dbReference type="GO" id="GO:0009102">
    <property type="term" value="P:biotin biosynthetic process"/>
    <property type="evidence" value="ECO:0007669"/>
    <property type="project" value="UniProtKB-UniRule"/>
</dbReference>
<evidence type="ECO:0000313" key="8">
    <source>
        <dbReference type="Proteomes" id="UP000293154"/>
    </source>
</evidence>
<evidence type="ECO:0000256" key="3">
    <source>
        <dbReference type="ARBA" id="ARBA00022756"/>
    </source>
</evidence>
<dbReference type="InterPro" id="IPR050228">
    <property type="entry name" value="Carboxylesterase_BioH"/>
</dbReference>
<reference evidence="7 8" key="1">
    <citation type="submission" date="2019-03" db="EMBL/GenBank/DDBJ databases">
        <title>Pragia sp. nov. isolated from the gut tract of Carduelis flavirostris.</title>
        <authorList>
            <person name="Ge Y."/>
        </authorList>
    </citation>
    <scope>NUCLEOTIDE SEQUENCE [LARGE SCALE GENOMIC DNA]</scope>
    <source>
        <strain evidence="7 8">CF-458</strain>
    </source>
</reference>
<comment type="catalytic activity">
    <reaction evidence="5">
        <text>6-carboxyhexanoyl-[ACP] methyl ester + H2O = 6-carboxyhexanoyl-[ACP] + methanol + H(+)</text>
        <dbReference type="Rhea" id="RHEA:42700"/>
        <dbReference type="Rhea" id="RHEA-COMP:9955"/>
        <dbReference type="Rhea" id="RHEA-COMP:10186"/>
        <dbReference type="ChEBI" id="CHEBI:15377"/>
        <dbReference type="ChEBI" id="CHEBI:15378"/>
        <dbReference type="ChEBI" id="CHEBI:17790"/>
        <dbReference type="ChEBI" id="CHEBI:78846"/>
        <dbReference type="ChEBI" id="CHEBI:82735"/>
        <dbReference type="EC" id="3.1.1.85"/>
    </reaction>
</comment>
<dbReference type="PANTHER" id="PTHR43194:SF5">
    <property type="entry name" value="PIMELOYL-[ACYL-CARRIER PROTEIN] METHYL ESTER ESTERASE"/>
    <property type="match status" value="1"/>
</dbReference>
<dbReference type="InterPro" id="IPR010076">
    <property type="entry name" value="BioH"/>
</dbReference>
<evidence type="ECO:0000313" key="7">
    <source>
        <dbReference type="EMBL" id="QBH98276.1"/>
    </source>
</evidence>
<comment type="subunit">
    <text evidence="5">Monomer.</text>
</comment>
<comment type="similarity">
    <text evidence="5">Belongs to the AB hydrolase superfamily. Carboxylesterase BioH family.</text>
</comment>
<evidence type="ECO:0000256" key="1">
    <source>
        <dbReference type="ARBA" id="ARBA00022487"/>
    </source>
</evidence>
<feature type="binding site" evidence="5">
    <location>
        <begin position="145"/>
        <end position="149"/>
    </location>
    <ligand>
        <name>substrate</name>
    </ligand>
</feature>
<dbReference type="EC" id="3.1.1.85" evidence="5"/>
<dbReference type="EMBL" id="CP034752">
    <property type="protein sequence ID" value="QBH98276.1"/>
    <property type="molecule type" value="Genomic_DNA"/>
</dbReference>
<dbReference type="GO" id="GO:0090499">
    <property type="term" value="F:pimelyl-[acyl-carrier protein] methyl ester esterase activity"/>
    <property type="evidence" value="ECO:0007669"/>
    <property type="project" value="UniProtKB-EC"/>
</dbReference>
<feature type="active site" evidence="5">
    <location>
        <position position="209"/>
    </location>
</feature>
<dbReference type="PANTHER" id="PTHR43194">
    <property type="entry name" value="HYDROLASE ALPHA/BETA FOLD FAMILY"/>
    <property type="match status" value="1"/>
</dbReference>
<dbReference type="Gene3D" id="3.40.50.1820">
    <property type="entry name" value="alpha/beta hydrolase"/>
    <property type="match status" value="1"/>
</dbReference>
<dbReference type="KEGG" id="prag:EKN56_18900"/>
<feature type="binding site" evidence="5">
    <location>
        <position position="237"/>
    </location>
    <ligand>
        <name>substrate</name>
    </ligand>
</feature>
<gene>
    <name evidence="5 7" type="primary">bioH</name>
    <name evidence="7" type="ORF">EKN56_18900</name>
</gene>
<sequence>MTSLYWRTFGEGKLDLVLLHGWGLNAEVWRCITDRLAPYFRLHLVDLPGYGRSQGFGVLSLREMAEVVLEKAPQQAVWLGWSMGGLVASKIALIAPERVQALISVASSPCFCARDAEQWPGIRADVLRGFEEQLSGNFEQTVAQFMALQTLGAPDAGNDAKKLNQVVLSCPMPEVSVLHGGLRLLAENDLRQALVNLPVPLLRIYGSLDGLVPRRIIPQLDALWPQSCSVMINRAAHAPFISHPDEFCHQIMNFIRQHSSGDPV</sequence>
<comment type="function">
    <text evidence="5">The physiological role of BioH is to remove the methyl group introduced by BioC when the pimeloyl moiety is complete. It allows to synthesize pimeloyl-ACP via the fatty acid synthetic pathway through the hydrolysis of the ester bonds of pimeloyl-ACP esters.</text>
</comment>
<keyword evidence="8" id="KW-1185">Reference proteome</keyword>
<accession>A0A411WQ37</accession>